<name>A0A226F0A8_FOLCA</name>
<sequence>MSKWRRPATKTYDYNYKLGEHYYKPQLDYLETRKGRAKSPPTAKTFAERFAEDPIYGNYNGPNLRRGYGGDVSGEGNILGMSKFGSMDDLGASSSRRQQLLSDLNSLRAPSTPRLVVGDRLLDSVGVQEGKLSQPLALTSTLLSSAKLQSSSDAMEQSSSASTRRRMVGFASQSAGADMVSEDPFKSRISAKLEAARKQADEMMDDMSSESSVSRFRARLQARKEEQLNRREQVANSFGFTDDDDDTAAIRSRVAAIGERARQRLAQLDDDYPEIQIGSSLASRRAATNAASSFADDEDNSKLSSRTVKISKRSVRATYDVE</sequence>
<accession>A0A226F0A8</accession>
<proteinExistence type="predicted"/>
<evidence type="ECO:0000313" key="3">
    <source>
        <dbReference type="EMBL" id="OXA62898.1"/>
    </source>
</evidence>
<feature type="region of interest" description="Disordered" evidence="2">
    <location>
        <begin position="147"/>
        <end position="166"/>
    </location>
</feature>
<evidence type="ECO:0000313" key="4">
    <source>
        <dbReference type="Proteomes" id="UP000198287"/>
    </source>
</evidence>
<comment type="caution">
    <text evidence="3">The sequence shown here is derived from an EMBL/GenBank/DDBJ whole genome shotgun (WGS) entry which is preliminary data.</text>
</comment>
<keyword evidence="1" id="KW-0175">Coiled coil</keyword>
<organism evidence="3 4">
    <name type="scientific">Folsomia candida</name>
    <name type="common">Springtail</name>
    <dbReference type="NCBI Taxonomy" id="158441"/>
    <lineage>
        <taxon>Eukaryota</taxon>
        <taxon>Metazoa</taxon>
        <taxon>Ecdysozoa</taxon>
        <taxon>Arthropoda</taxon>
        <taxon>Hexapoda</taxon>
        <taxon>Collembola</taxon>
        <taxon>Entomobryomorpha</taxon>
        <taxon>Isotomoidea</taxon>
        <taxon>Isotomidae</taxon>
        <taxon>Proisotominae</taxon>
        <taxon>Folsomia</taxon>
    </lineage>
</organism>
<reference evidence="3 4" key="1">
    <citation type="submission" date="2015-12" db="EMBL/GenBank/DDBJ databases">
        <title>The genome of Folsomia candida.</title>
        <authorList>
            <person name="Faddeeva A."/>
            <person name="Derks M.F."/>
            <person name="Anvar Y."/>
            <person name="Smit S."/>
            <person name="Van Straalen N."/>
            <person name="Roelofs D."/>
        </authorList>
    </citation>
    <scope>NUCLEOTIDE SEQUENCE [LARGE SCALE GENOMIC DNA]</scope>
    <source>
        <strain evidence="3 4">VU population</strain>
        <tissue evidence="3">Whole body</tissue>
    </source>
</reference>
<dbReference type="OrthoDB" id="6349119at2759"/>
<protein>
    <submittedName>
        <fullName evidence="3">Paramyosin, short form</fullName>
    </submittedName>
</protein>
<evidence type="ECO:0000256" key="1">
    <source>
        <dbReference type="SAM" id="Coils"/>
    </source>
</evidence>
<gene>
    <name evidence="3" type="ORF">Fcan01_01813</name>
</gene>
<dbReference type="Proteomes" id="UP000198287">
    <property type="component" value="Unassembled WGS sequence"/>
</dbReference>
<feature type="compositionally biased region" description="Low complexity" evidence="2">
    <location>
        <begin position="147"/>
        <end position="162"/>
    </location>
</feature>
<dbReference type="AlphaFoldDB" id="A0A226F0A8"/>
<dbReference type="EMBL" id="LNIX01000001">
    <property type="protein sequence ID" value="OXA62898.1"/>
    <property type="molecule type" value="Genomic_DNA"/>
</dbReference>
<feature type="coiled-coil region" evidence="1">
    <location>
        <begin position="186"/>
        <end position="237"/>
    </location>
</feature>
<keyword evidence="4" id="KW-1185">Reference proteome</keyword>
<evidence type="ECO:0000256" key="2">
    <source>
        <dbReference type="SAM" id="MobiDB-lite"/>
    </source>
</evidence>